<dbReference type="Gene3D" id="3.40.190.170">
    <property type="entry name" value="Bacterial extracellular solute-binding protein, family 7"/>
    <property type="match status" value="1"/>
</dbReference>
<evidence type="ECO:0000256" key="4">
    <source>
        <dbReference type="ARBA" id="ARBA00022729"/>
    </source>
</evidence>
<dbReference type="InterPro" id="IPR002563">
    <property type="entry name" value="Flavin_Rdtase-like_dom"/>
</dbReference>
<evidence type="ECO:0000313" key="8">
    <source>
        <dbReference type="EMBL" id="WZC50908.1"/>
    </source>
</evidence>
<evidence type="ECO:0000256" key="5">
    <source>
        <dbReference type="ARBA" id="ARBA00022764"/>
    </source>
</evidence>
<feature type="domain" description="Flavin reductase like" evidence="7">
    <location>
        <begin position="292"/>
        <end position="410"/>
    </location>
</feature>
<proteinExistence type="inferred from homology"/>
<organism evidence="8 9">
    <name type="scientific">Yoonia phaeophyticola</name>
    <dbReference type="NCBI Taxonomy" id="3137369"/>
    <lineage>
        <taxon>Bacteria</taxon>
        <taxon>Pseudomonadati</taxon>
        <taxon>Pseudomonadota</taxon>
        <taxon>Alphaproteobacteria</taxon>
        <taxon>Rhodobacterales</taxon>
        <taxon>Paracoccaceae</taxon>
        <taxon>Yoonia</taxon>
    </lineage>
</organism>
<keyword evidence="9" id="KW-1185">Reference proteome</keyword>
<gene>
    <name evidence="8" type="primary">dctP</name>
    <name evidence="8" type="ORF">AABB29_05440</name>
</gene>
<comment type="subcellular location">
    <subcellularLocation>
        <location evidence="1">Periplasm</location>
    </subcellularLocation>
</comment>
<keyword evidence="5" id="KW-0574">Periplasm</keyword>
<accession>A0ABZ2VBM4</accession>
<dbReference type="Gene3D" id="2.30.110.10">
    <property type="entry name" value="Electron Transport, Fmn-binding Protein, Chain A"/>
    <property type="match status" value="1"/>
</dbReference>
<dbReference type="Pfam" id="PF01613">
    <property type="entry name" value="Flavin_Reduct"/>
    <property type="match status" value="1"/>
</dbReference>
<evidence type="ECO:0000313" key="9">
    <source>
        <dbReference type="Proteomes" id="UP001440612"/>
    </source>
</evidence>
<dbReference type="PANTHER" id="PTHR33376:SF7">
    <property type="entry name" value="C4-DICARBOXYLATE-BINDING PROTEIN DCTB"/>
    <property type="match status" value="1"/>
</dbReference>
<evidence type="ECO:0000256" key="6">
    <source>
        <dbReference type="SAM" id="SignalP"/>
    </source>
</evidence>
<sequence length="414" mass="44681">MAAAAVAAISFAAPAAAKNFRIAVGGSVGSTQEVGGLAFKEKLEQLSGGEHTATLFLGGQLGSAQDTVNDAAIGTLDMSILAINNITPFSLRVGVLSLPYAMLSPEDAETLTQGPIGEELIEDAGVRIIGWTYAGFRRLTDSQRPVRTVEDLQGLVIRVPKSEIMVDTYRAWGISPTSMAWSETFAALQTQVFDGQDTPYITINAMKFYEIQQYTTNLWYLFLIEPLIVSEQVFQDLSEKDQSILLEAGQAATEASAQYLRDQEAAIQEQLVVEHGMEIVDAADDEAEFIELATSAVSMDPPLVLWRLARNAASLPEYLAHPGFAINIQSSEQADLCKLFANPERDRFAALNWHSGVNGVPVLSGCAATIECGTHVVYDGGDHEILVGRVIKHTANDRVPLVFGKGRLGAFETA</sequence>
<dbReference type="InterPro" id="IPR012349">
    <property type="entry name" value="Split_barrel_FMN-bd"/>
</dbReference>
<dbReference type="Pfam" id="PF03480">
    <property type="entry name" value="DctP"/>
    <property type="match status" value="1"/>
</dbReference>
<dbReference type="PANTHER" id="PTHR33376">
    <property type="match status" value="1"/>
</dbReference>
<reference evidence="9" key="1">
    <citation type="submission" date="2024-04" db="EMBL/GenBank/DDBJ databases">
        <title>Phylogenomic analyses of a clade within the roseobacter group suggest taxonomic reassignments of species of the genera Aestuariivita, Citreicella, Loktanella, Nautella, Pelagibaca, Ruegeria, Thalassobius, Thiobacimonas and Tropicibacter, and the proposal o.</title>
        <authorList>
            <person name="Jeon C.O."/>
        </authorList>
    </citation>
    <scope>NUCLEOTIDE SEQUENCE [LARGE SCALE GENOMIC DNA]</scope>
    <source>
        <strain evidence="9">BS5-3</strain>
    </source>
</reference>
<dbReference type="NCBIfam" id="NF037995">
    <property type="entry name" value="TRAP_S1"/>
    <property type="match status" value="1"/>
</dbReference>
<feature type="signal peptide" evidence="6">
    <location>
        <begin position="1"/>
        <end position="17"/>
    </location>
</feature>
<comment type="similarity">
    <text evidence="2">Belongs to the bacterial solute-binding protein 7 family.</text>
</comment>
<feature type="chain" id="PRO_5047078734" evidence="6">
    <location>
        <begin position="18"/>
        <end position="414"/>
    </location>
</feature>
<dbReference type="SMART" id="SM00903">
    <property type="entry name" value="Flavin_Reduct"/>
    <property type="match status" value="1"/>
</dbReference>
<evidence type="ECO:0000256" key="2">
    <source>
        <dbReference type="ARBA" id="ARBA00009023"/>
    </source>
</evidence>
<evidence type="ECO:0000259" key="7">
    <source>
        <dbReference type="SMART" id="SM00903"/>
    </source>
</evidence>
<dbReference type="SUPFAM" id="SSF50475">
    <property type="entry name" value="FMN-binding split barrel"/>
    <property type="match status" value="1"/>
</dbReference>
<dbReference type="Proteomes" id="UP001440612">
    <property type="component" value="Chromosome"/>
</dbReference>
<keyword evidence="3" id="KW-0813">Transport</keyword>
<dbReference type="InterPro" id="IPR018389">
    <property type="entry name" value="DctP_fam"/>
</dbReference>
<dbReference type="EMBL" id="CP150951">
    <property type="protein sequence ID" value="WZC50908.1"/>
    <property type="molecule type" value="Genomic_DNA"/>
</dbReference>
<dbReference type="CDD" id="cd13603">
    <property type="entry name" value="PBP2_TRAP_Siap_TeaA_like"/>
    <property type="match status" value="1"/>
</dbReference>
<dbReference type="InterPro" id="IPR038404">
    <property type="entry name" value="TRAP_DctP_sf"/>
</dbReference>
<evidence type="ECO:0000256" key="3">
    <source>
        <dbReference type="ARBA" id="ARBA00022448"/>
    </source>
</evidence>
<name>A0ABZ2VBM4_9RHOB</name>
<dbReference type="RefSeq" id="WP_341369005.1">
    <property type="nucleotide sequence ID" value="NZ_CP150951.2"/>
</dbReference>
<evidence type="ECO:0000256" key="1">
    <source>
        <dbReference type="ARBA" id="ARBA00004418"/>
    </source>
</evidence>
<protein>
    <submittedName>
        <fullName evidence="8">TRAP transporter substrate-binding protein DctP</fullName>
    </submittedName>
</protein>
<keyword evidence="4 6" id="KW-0732">Signal</keyword>